<dbReference type="AlphaFoldDB" id="A0AAN8AYA6"/>
<keyword evidence="3" id="KW-1185">Reference proteome</keyword>
<feature type="compositionally biased region" description="Low complexity" evidence="1">
    <location>
        <begin position="1"/>
        <end position="20"/>
    </location>
</feature>
<gene>
    <name evidence="2" type="ORF">PBY51_018554</name>
</gene>
<reference evidence="2 3" key="2">
    <citation type="journal article" date="2023" name="Mol. Biol. Evol.">
        <title>Genomics of Secondarily Temperate Adaptation in the Only Non-Antarctic Icefish.</title>
        <authorList>
            <person name="Rivera-Colon A.G."/>
            <person name="Rayamajhi N."/>
            <person name="Minhas B.F."/>
            <person name="Madrigal G."/>
            <person name="Bilyk K.T."/>
            <person name="Yoon V."/>
            <person name="Hune M."/>
            <person name="Gregory S."/>
            <person name="Cheng C.H.C."/>
            <person name="Catchen J.M."/>
        </authorList>
    </citation>
    <scope>NUCLEOTIDE SEQUENCE [LARGE SCALE GENOMIC DNA]</scope>
    <source>
        <strain evidence="2">JMC-PN-2008</strain>
    </source>
</reference>
<accession>A0AAN8AYA6</accession>
<sequence length="83" mass="9262">MNYNLHILPPGLLSPPSVSSRFRGGKTAKCRHVGSRQAPGPQNRKIQKPSRHKEGNFDSNPCFSAKSNPPRRSEVCQSFCTHF</sequence>
<evidence type="ECO:0000313" key="3">
    <source>
        <dbReference type="Proteomes" id="UP001346869"/>
    </source>
</evidence>
<feature type="compositionally biased region" description="Polar residues" evidence="1">
    <location>
        <begin position="57"/>
        <end position="67"/>
    </location>
</feature>
<dbReference type="EMBL" id="JAUZQC010000003">
    <property type="protein sequence ID" value="KAK5873518.1"/>
    <property type="molecule type" value="Genomic_DNA"/>
</dbReference>
<evidence type="ECO:0000256" key="1">
    <source>
        <dbReference type="SAM" id="MobiDB-lite"/>
    </source>
</evidence>
<organism evidence="2 3">
    <name type="scientific">Eleginops maclovinus</name>
    <name type="common">Patagonian blennie</name>
    <name type="synonym">Eleginus maclovinus</name>
    <dbReference type="NCBI Taxonomy" id="56733"/>
    <lineage>
        <taxon>Eukaryota</taxon>
        <taxon>Metazoa</taxon>
        <taxon>Chordata</taxon>
        <taxon>Craniata</taxon>
        <taxon>Vertebrata</taxon>
        <taxon>Euteleostomi</taxon>
        <taxon>Actinopterygii</taxon>
        <taxon>Neopterygii</taxon>
        <taxon>Teleostei</taxon>
        <taxon>Neoteleostei</taxon>
        <taxon>Acanthomorphata</taxon>
        <taxon>Eupercaria</taxon>
        <taxon>Perciformes</taxon>
        <taxon>Notothenioidei</taxon>
        <taxon>Eleginopidae</taxon>
        <taxon>Eleginops</taxon>
    </lineage>
</organism>
<feature type="region of interest" description="Disordered" evidence="1">
    <location>
        <begin position="1"/>
        <end position="72"/>
    </location>
</feature>
<protein>
    <submittedName>
        <fullName evidence="2">Uncharacterized protein</fullName>
    </submittedName>
</protein>
<proteinExistence type="predicted"/>
<dbReference type="Proteomes" id="UP001346869">
    <property type="component" value="Unassembled WGS sequence"/>
</dbReference>
<feature type="compositionally biased region" description="Basic residues" evidence="1">
    <location>
        <begin position="23"/>
        <end position="34"/>
    </location>
</feature>
<comment type="caution">
    <text evidence="2">The sequence shown here is derived from an EMBL/GenBank/DDBJ whole genome shotgun (WGS) entry which is preliminary data.</text>
</comment>
<reference evidence="2 3" key="1">
    <citation type="journal article" date="2023" name="Genes (Basel)">
        <title>Chromosome-Level Genome Assembly and Circadian Gene Repertoire of the Patagonia Blennie Eleginops maclovinus-The Closest Ancestral Proxy of Antarctic Cryonotothenioids.</title>
        <authorList>
            <person name="Cheng C.C."/>
            <person name="Rivera-Colon A.G."/>
            <person name="Minhas B.F."/>
            <person name="Wilson L."/>
            <person name="Rayamajhi N."/>
            <person name="Vargas-Chacoff L."/>
            <person name="Catchen J.M."/>
        </authorList>
    </citation>
    <scope>NUCLEOTIDE SEQUENCE [LARGE SCALE GENOMIC DNA]</scope>
    <source>
        <strain evidence="2">JMC-PN-2008</strain>
    </source>
</reference>
<evidence type="ECO:0000313" key="2">
    <source>
        <dbReference type="EMBL" id="KAK5873518.1"/>
    </source>
</evidence>
<name>A0AAN8AYA6_ELEMC</name>